<gene>
    <name evidence="2" type="ORF">CDAR_599161</name>
</gene>
<evidence type="ECO:0000313" key="2">
    <source>
        <dbReference type="EMBL" id="GIY16629.1"/>
    </source>
</evidence>
<evidence type="ECO:0000313" key="3">
    <source>
        <dbReference type="Proteomes" id="UP001054837"/>
    </source>
</evidence>
<organism evidence="2 3">
    <name type="scientific">Caerostris darwini</name>
    <dbReference type="NCBI Taxonomy" id="1538125"/>
    <lineage>
        <taxon>Eukaryota</taxon>
        <taxon>Metazoa</taxon>
        <taxon>Ecdysozoa</taxon>
        <taxon>Arthropoda</taxon>
        <taxon>Chelicerata</taxon>
        <taxon>Arachnida</taxon>
        <taxon>Araneae</taxon>
        <taxon>Araneomorphae</taxon>
        <taxon>Entelegynae</taxon>
        <taxon>Araneoidea</taxon>
        <taxon>Araneidae</taxon>
        <taxon>Caerostris</taxon>
    </lineage>
</organism>
<name>A0AAV4R7N5_9ARAC</name>
<proteinExistence type="predicted"/>
<feature type="region of interest" description="Disordered" evidence="1">
    <location>
        <begin position="56"/>
        <end position="91"/>
    </location>
</feature>
<sequence>MYATTKRSQQNHQRLILLLGQRMTKRGWRPQRVRPGRRKSIHLPLGNSLQVPYLGARPINHLPSDSAGVRAGGGGRRPSQQQMLDHPRSLFGKEGTCDRKIRLDGREGMEWVCV</sequence>
<keyword evidence="3" id="KW-1185">Reference proteome</keyword>
<dbReference type="AlphaFoldDB" id="A0AAV4R7N5"/>
<comment type="caution">
    <text evidence="2">The sequence shown here is derived from an EMBL/GenBank/DDBJ whole genome shotgun (WGS) entry which is preliminary data.</text>
</comment>
<evidence type="ECO:0000256" key="1">
    <source>
        <dbReference type="SAM" id="MobiDB-lite"/>
    </source>
</evidence>
<accession>A0AAV4R7N5</accession>
<protein>
    <submittedName>
        <fullName evidence="2">Uncharacterized protein</fullName>
    </submittedName>
</protein>
<reference evidence="2 3" key="1">
    <citation type="submission" date="2021-06" db="EMBL/GenBank/DDBJ databases">
        <title>Caerostris darwini draft genome.</title>
        <authorList>
            <person name="Kono N."/>
            <person name="Arakawa K."/>
        </authorList>
    </citation>
    <scope>NUCLEOTIDE SEQUENCE [LARGE SCALE GENOMIC DNA]</scope>
</reference>
<dbReference type="Proteomes" id="UP001054837">
    <property type="component" value="Unassembled WGS sequence"/>
</dbReference>
<dbReference type="EMBL" id="BPLQ01005716">
    <property type="protein sequence ID" value="GIY16629.1"/>
    <property type="molecule type" value="Genomic_DNA"/>
</dbReference>